<dbReference type="SUPFAM" id="SSF50685">
    <property type="entry name" value="Barwin-like endoglucanases"/>
    <property type="match status" value="1"/>
</dbReference>
<evidence type="ECO:0000313" key="3">
    <source>
        <dbReference type="EMBL" id="AFL99493.1"/>
    </source>
</evidence>
<dbReference type="EMBL" id="CP003348">
    <property type="protein sequence ID" value="AFL99493.1"/>
    <property type="molecule type" value="Genomic_DNA"/>
</dbReference>
<dbReference type="Pfam" id="PF06725">
    <property type="entry name" value="3D"/>
    <property type="match status" value="1"/>
</dbReference>
<proteinExistence type="predicted"/>
<reference evidence="4" key="1">
    <citation type="submission" date="2012-06" db="EMBL/GenBank/DDBJ databases">
        <title>Complete sequence of Desulfitobacterium dehalogenans ATCC 51507.</title>
        <authorList>
            <person name="Lucas S."/>
            <person name="Han J."/>
            <person name="Lapidus A."/>
            <person name="Cheng J.-F."/>
            <person name="Goodwin L."/>
            <person name="Pitluck S."/>
            <person name="Peters L."/>
            <person name="Ovchinnikova G."/>
            <person name="Teshima H."/>
            <person name="Detter J.C."/>
            <person name="Han C."/>
            <person name="Tapia R."/>
            <person name="Land M."/>
            <person name="Hauser L."/>
            <person name="Kyrpides N."/>
            <person name="Ivanova N."/>
            <person name="Pagani I."/>
            <person name="Kruse T."/>
            <person name="de Vos W.M."/>
            <person name="Smidt H."/>
            <person name="Woyke T."/>
        </authorList>
    </citation>
    <scope>NUCLEOTIDE SEQUENCE [LARGE SCALE GENOMIC DNA]</scope>
    <source>
        <strain evidence="4">ATCC 51507 / DSM 9161 / JW/IU-DC1</strain>
    </source>
</reference>
<dbReference type="PANTHER" id="PTHR39160:SF4">
    <property type="entry name" value="RESUSCITATION-PROMOTING FACTOR RPFB"/>
    <property type="match status" value="1"/>
</dbReference>
<sequence length="181" mass="20649" precursor="true">MTRKRPFWKRVSFWKTVASVFITCAILLNSLSFIMLKQRISMLQTEIQMLKSDQSNLTEKQRDITNSVNSFLDTWQMGVFEATAYSPLDDRNGMNSWGDGTVMSSGASTLEYIDTGISVDSRIVPLGSKIFIKGMGWRIATDTGGAIKNYKLDIPMWTFDEAIQFGRKDVIAVWPRQQQRE</sequence>
<evidence type="ECO:0000256" key="1">
    <source>
        <dbReference type="ARBA" id="ARBA00022729"/>
    </source>
</evidence>
<dbReference type="eggNOG" id="COG3584">
    <property type="taxonomic scope" value="Bacteria"/>
</dbReference>
<keyword evidence="4" id="KW-1185">Reference proteome</keyword>
<organism evidence="3 4">
    <name type="scientific">Desulfitobacterium dehalogenans (strain ATCC 51507 / DSM 9161 / JW/IU-DC1)</name>
    <dbReference type="NCBI Taxonomy" id="756499"/>
    <lineage>
        <taxon>Bacteria</taxon>
        <taxon>Bacillati</taxon>
        <taxon>Bacillota</taxon>
        <taxon>Clostridia</taxon>
        <taxon>Eubacteriales</taxon>
        <taxon>Desulfitobacteriaceae</taxon>
        <taxon>Desulfitobacterium</taxon>
    </lineage>
</organism>
<dbReference type="GO" id="GO:0004553">
    <property type="term" value="F:hydrolase activity, hydrolyzing O-glycosyl compounds"/>
    <property type="evidence" value="ECO:0007669"/>
    <property type="project" value="InterPro"/>
</dbReference>
<keyword evidence="1" id="KW-0732">Signal</keyword>
<dbReference type="KEGG" id="ddh:Desde_1061"/>
<dbReference type="GO" id="GO:0019867">
    <property type="term" value="C:outer membrane"/>
    <property type="evidence" value="ECO:0007669"/>
    <property type="project" value="InterPro"/>
</dbReference>
<dbReference type="STRING" id="756499.Desde_1061"/>
<evidence type="ECO:0000313" key="4">
    <source>
        <dbReference type="Proteomes" id="UP000006053"/>
    </source>
</evidence>
<gene>
    <name evidence="3" type="ordered locus">Desde_1061</name>
</gene>
<accession>I4A6A9</accession>
<dbReference type="InterPro" id="IPR036908">
    <property type="entry name" value="RlpA-like_sf"/>
</dbReference>
<protein>
    <recommendedName>
        <fullName evidence="2">3D domain-containing protein</fullName>
    </recommendedName>
</protein>
<dbReference type="InterPro" id="IPR010611">
    <property type="entry name" value="3D_dom"/>
</dbReference>
<dbReference type="InterPro" id="IPR051933">
    <property type="entry name" value="Resuscitation_pf_RpfB"/>
</dbReference>
<dbReference type="HOGENOM" id="CLU_1486778_0_0_9"/>
<feature type="domain" description="3D" evidence="2">
    <location>
        <begin position="117"/>
        <end position="169"/>
    </location>
</feature>
<dbReference type="Proteomes" id="UP000006053">
    <property type="component" value="Chromosome"/>
</dbReference>
<reference evidence="3 4" key="2">
    <citation type="journal article" date="2015" name="J. Bacteriol.">
        <title>Genomic, proteomic, and biochemical analysis of the organohalide respiratory pathway in Desulfitobacterium dehalogenans.</title>
        <authorList>
            <person name="Kruse T."/>
            <person name="van de Pas B.A."/>
            <person name="Atteia A."/>
            <person name="Krab K."/>
            <person name="Hagen W.R."/>
            <person name="Goodwin L."/>
            <person name="Chain P."/>
            <person name="Boeren S."/>
            <person name="Maphosa F."/>
            <person name="Schraa G."/>
            <person name="de Vos W.M."/>
            <person name="van der Oost J."/>
            <person name="Smidt H."/>
            <person name="Stams A.J."/>
        </authorList>
    </citation>
    <scope>NUCLEOTIDE SEQUENCE [LARGE SCALE GENOMIC DNA]</scope>
    <source>
        <strain evidence="4">ATCC 51507 / DSM 9161 / JW/IU-DC1</strain>
    </source>
</reference>
<evidence type="ECO:0000259" key="2">
    <source>
        <dbReference type="Pfam" id="PF06725"/>
    </source>
</evidence>
<name>I4A6A9_DESDJ</name>
<dbReference type="InterPro" id="IPR059180">
    <property type="entry name" value="3D_YorM"/>
</dbReference>
<dbReference type="PANTHER" id="PTHR39160">
    <property type="entry name" value="CELL WALL-BINDING PROTEIN YOCH"/>
    <property type="match status" value="1"/>
</dbReference>
<dbReference type="AlphaFoldDB" id="I4A6A9"/>
<dbReference type="GO" id="GO:0009254">
    <property type="term" value="P:peptidoglycan turnover"/>
    <property type="evidence" value="ECO:0007669"/>
    <property type="project" value="InterPro"/>
</dbReference>
<dbReference type="CDD" id="cd14667">
    <property type="entry name" value="3D_containing_proteins"/>
    <property type="match status" value="1"/>
</dbReference>